<keyword evidence="3 10" id="KW-0285">Flavoprotein</keyword>
<keyword evidence="5 10" id="KW-0479">Metal-binding</keyword>
<dbReference type="RefSeq" id="WP_226391586.1">
    <property type="nucleotide sequence ID" value="NZ_JADCKB010000001.1"/>
</dbReference>
<reference evidence="13" key="1">
    <citation type="submission" date="2020-10" db="EMBL/GenBank/DDBJ databases">
        <title>ChiBAC.</title>
        <authorList>
            <person name="Zenner C."/>
            <person name="Hitch T.C.A."/>
            <person name="Clavel T."/>
        </authorList>
    </citation>
    <scope>NUCLEOTIDE SEQUENCE</scope>
    <source>
        <strain evidence="13">DSM 107454</strain>
    </source>
</reference>
<evidence type="ECO:0000256" key="1">
    <source>
        <dbReference type="ARBA" id="ARBA00011955"/>
    </source>
</evidence>
<dbReference type="GO" id="GO:0046872">
    <property type="term" value="F:metal ion binding"/>
    <property type="evidence" value="ECO:0007669"/>
    <property type="project" value="UniProtKB-UniRule"/>
</dbReference>
<dbReference type="Gene3D" id="3.10.520.10">
    <property type="entry name" value="ApbE-like domains"/>
    <property type="match status" value="1"/>
</dbReference>
<gene>
    <name evidence="13" type="ORF">INF28_00935</name>
</gene>
<keyword evidence="12" id="KW-0732">Signal</keyword>
<sequence length="317" mass="33880">MKIRKIAMGLLSVFFCLLLPGCGQQEYCETQFLLDTVCTIRAGGPQAEQAVKAAFERIREIQEAVNFYSDTSVVAAFNRAAEGERVQLDADTTAVLKAAQEISRLSGGAFDVTIAPVSRLWPFHGEETAVPPEDKAILAALSHVGWEKVVLDAENQMAYKTEDGVMIDLGGAAKGYAADCAAAAMQECGAAYGVLDLGGNVLVFGKNPGRKSGQWQVGVQKPFGQNGEYSRTLTIDSGAVVTSGIYQRNFWYDGKLYHHILDPATGYPVDTGLSAVTIAADSALLADCLSTAAMVLGEENGKKLAESCGAEIYFERE</sequence>
<name>A0A9D5LWK1_9FIRM</name>
<feature type="binding site" evidence="11">
    <location>
        <position position="171"/>
    </location>
    <ligand>
        <name>Mg(2+)</name>
        <dbReference type="ChEBI" id="CHEBI:18420"/>
    </ligand>
</feature>
<feature type="binding site" evidence="11">
    <location>
        <position position="291"/>
    </location>
    <ligand>
        <name>Mg(2+)</name>
        <dbReference type="ChEBI" id="CHEBI:18420"/>
    </ligand>
</feature>
<feature type="binding site" evidence="11">
    <location>
        <position position="287"/>
    </location>
    <ligand>
        <name>Mg(2+)</name>
        <dbReference type="ChEBI" id="CHEBI:18420"/>
    </ligand>
</feature>
<evidence type="ECO:0000256" key="11">
    <source>
        <dbReference type="PIRSR" id="PIRSR006268-2"/>
    </source>
</evidence>
<dbReference type="PANTHER" id="PTHR30040:SF2">
    <property type="entry name" value="FAD:PROTEIN FMN TRANSFERASE"/>
    <property type="match status" value="1"/>
</dbReference>
<keyword evidence="14" id="KW-1185">Reference proteome</keyword>
<feature type="signal peptide" evidence="12">
    <location>
        <begin position="1"/>
        <end position="25"/>
    </location>
</feature>
<accession>A0A9D5LWK1</accession>
<proteinExistence type="inferred from homology"/>
<dbReference type="PANTHER" id="PTHR30040">
    <property type="entry name" value="THIAMINE BIOSYNTHESIS LIPOPROTEIN APBE"/>
    <property type="match status" value="1"/>
</dbReference>
<keyword evidence="4 10" id="KW-0808">Transferase</keyword>
<evidence type="ECO:0000256" key="5">
    <source>
        <dbReference type="ARBA" id="ARBA00022723"/>
    </source>
</evidence>
<dbReference type="AlphaFoldDB" id="A0A9D5LWK1"/>
<evidence type="ECO:0000313" key="14">
    <source>
        <dbReference type="Proteomes" id="UP000806542"/>
    </source>
</evidence>
<comment type="catalytic activity">
    <reaction evidence="9 10">
        <text>L-threonyl-[protein] + FAD = FMN-L-threonyl-[protein] + AMP + H(+)</text>
        <dbReference type="Rhea" id="RHEA:36847"/>
        <dbReference type="Rhea" id="RHEA-COMP:11060"/>
        <dbReference type="Rhea" id="RHEA-COMP:11061"/>
        <dbReference type="ChEBI" id="CHEBI:15378"/>
        <dbReference type="ChEBI" id="CHEBI:30013"/>
        <dbReference type="ChEBI" id="CHEBI:57692"/>
        <dbReference type="ChEBI" id="CHEBI:74257"/>
        <dbReference type="ChEBI" id="CHEBI:456215"/>
        <dbReference type="EC" id="2.7.1.180"/>
    </reaction>
</comment>
<dbReference type="EMBL" id="JADCKB010000001">
    <property type="protein sequence ID" value="MBE5039033.1"/>
    <property type="molecule type" value="Genomic_DNA"/>
</dbReference>
<evidence type="ECO:0000256" key="10">
    <source>
        <dbReference type="PIRNR" id="PIRNR006268"/>
    </source>
</evidence>
<evidence type="ECO:0000256" key="9">
    <source>
        <dbReference type="ARBA" id="ARBA00048540"/>
    </source>
</evidence>
<keyword evidence="6 10" id="KW-0274">FAD</keyword>
<feature type="chain" id="PRO_5039926515" description="FAD:protein FMN transferase" evidence="12">
    <location>
        <begin position="26"/>
        <end position="317"/>
    </location>
</feature>
<dbReference type="PIRSF" id="PIRSF006268">
    <property type="entry name" value="ApbE"/>
    <property type="match status" value="1"/>
</dbReference>
<dbReference type="Pfam" id="PF02424">
    <property type="entry name" value="ApbE"/>
    <property type="match status" value="1"/>
</dbReference>
<dbReference type="EC" id="2.7.1.180" evidence="1 10"/>
<comment type="similarity">
    <text evidence="10">Belongs to the ApbE family.</text>
</comment>
<evidence type="ECO:0000256" key="4">
    <source>
        <dbReference type="ARBA" id="ARBA00022679"/>
    </source>
</evidence>
<evidence type="ECO:0000256" key="3">
    <source>
        <dbReference type="ARBA" id="ARBA00022630"/>
    </source>
</evidence>
<evidence type="ECO:0000256" key="2">
    <source>
        <dbReference type="ARBA" id="ARBA00016337"/>
    </source>
</evidence>
<dbReference type="InterPro" id="IPR024932">
    <property type="entry name" value="ApbE"/>
</dbReference>
<keyword evidence="7 10" id="KW-0460">Magnesium</keyword>
<evidence type="ECO:0000313" key="13">
    <source>
        <dbReference type="EMBL" id="MBE5039033.1"/>
    </source>
</evidence>
<dbReference type="Proteomes" id="UP000806542">
    <property type="component" value="Unassembled WGS sequence"/>
</dbReference>
<evidence type="ECO:0000256" key="12">
    <source>
        <dbReference type="SAM" id="SignalP"/>
    </source>
</evidence>
<evidence type="ECO:0000256" key="8">
    <source>
        <dbReference type="ARBA" id="ARBA00031306"/>
    </source>
</evidence>
<protein>
    <recommendedName>
        <fullName evidence="2 10">FAD:protein FMN transferase</fullName>
        <ecNumber evidence="1 10">2.7.1.180</ecNumber>
    </recommendedName>
    <alternativeName>
        <fullName evidence="8 10">Flavin transferase</fullName>
    </alternativeName>
</protein>
<dbReference type="InterPro" id="IPR003374">
    <property type="entry name" value="ApbE-like_sf"/>
</dbReference>
<comment type="caution">
    <text evidence="13">The sequence shown here is derived from an EMBL/GenBank/DDBJ whole genome shotgun (WGS) entry which is preliminary data.</text>
</comment>
<organism evidence="13 14">
    <name type="scientific">Ructibacterium gallinarum</name>
    <dbReference type="NCBI Taxonomy" id="2779355"/>
    <lineage>
        <taxon>Bacteria</taxon>
        <taxon>Bacillati</taxon>
        <taxon>Bacillota</taxon>
        <taxon>Clostridia</taxon>
        <taxon>Eubacteriales</taxon>
        <taxon>Oscillospiraceae</taxon>
        <taxon>Ructibacterium</taxon>
    </lineage>
</organism>
<dbReference type="SUPFAM" id="SSF143631">
    <property type="entry name" value="ApbE-like"/>
    <property type="match status" value="1"/>
</dbReference>
<evidence type="ECO:0000256" key="7">
    <source>
        <dbReference type="ARBA" id="ARBA00022842"/>
    </source>
</evidence>
<comment type="cofactor">
    <cofactor evidence="11">
        <name>Mg(2+)</name>
        <dbReference type="ChEBI" id="CHEBI:18420"/>
    </cofactor>
    <cofactor evidence="11">
        <name>Mn(2+)</name>
        <dbReference type="ChEBI" id="CHEBI:29035"/>
    </cofactor>
    <text evidence="11">Magnesium. Can also use manganese.</text>
</comment>
<evidence type="ECO:0000256" key="6">
    <source>
        <dbReference type="ARBA" id="ARBA00022827"/>
    </source>
</evidence>
<dbReference type="GO" id="GO:0016740">
    <property type="term" value="F:transferase activity"/>
    <property type="evidence" value="ECO:0007669"/>
    <property type="project" value="UniProtKB-UniRule"/>
</dbReference>